<feature type="chain" id="PRO_5004904203" description="Copper amine oxidase-like N-terminal domain-containing protein" evidence="1">
    <location>
        <begin position="33"/>
        <end position="702"/>
    </location>
</feature>
<reference evidence="3 4" key="1">
    <citation type="journal article" date="2014" name="Genome Announc.">
        <title>Draft Genome Sequence of Paenibacillus pini JCM 16418T, Isolated from the Rhizosphere of Pine Tree.</title>
        <authorList>
            <person name="Yuki M."/>
            <person name="Oshima K."/>
            <person name="Suda W."/>
            <person name="Oshida Y."/>
            <person name="Kitamura K."/>
            <person name="Iida Y."/>
            <person name="Hattori M."/>
            <person name="Ohkuma M."/>
        </authorList>
    </citation>
    <scope>NUCLEOTIDE SEQUENCE [LARGE SCALE GENOMIC DNA]</scope>
    <source>
        <strain evidence="3 4">JCM 16418</strain>
    </source>
</reference>
<dbReference type="InterPro" id="IPR036582">
    <property type="entry name" value="Mao_N_sf"/>
</dbReference>
<name>W7YAA8_9BACL</name>
<sequence length="702" mass="78261">MRKRLMQRFLSHAVTLSVAVSTMLMPAIPVMAAAETAPVTSNSGTFVAPRTGANVNAPDAALPYEKDENKKLLPGEPAEPAAGTWGYDLKTGIFTHPKQTPDNEGPQPFNGSLPYLDQNQYIKNMKVEAFYPNVAGYGHSWQTSFDLDGRRYLYDYETNQYNLFDITDPKNAKLIKTKWFDSKVEHQFGPFNVKYNKTLDKNIAVQCYEVPRYGKITNKYENPAEVKAIKDFQMLRGFRIYEVNGPNWTDWKVLSETPLDGSVYTKGTVQQGSGCQDIPVYSGDKYLFVAGAPDDTYSNTEYKTYLYSGAQLAYDISDPTKPVKLSTWSVPGQRKGEEADYNKNPRAGNKTSWMGSRMPLFIPKTVEQGGKYGYAAMGGLGFYIVDITDPANMKTVSHLDMPMAFTGTEGDNIDVSKIETTGMVYFSGYPLSDDCHEPYKEIYAIDVRDPLNPKIANMMPRPTPPKDAPFTDFCQRRGSFGPKRSGYAAIQPGTPSQQYMPYSFYNAGVQIFDLKDTSKPTIAGYFVPKMSGEVTGEDGTKYMSDQSDPVHGTFVEWDRNLVWVFSGHGMYVLSTSLLGDPVMTMPKASLQVNSKAKVTLESQPFTKGGATLVPIRSVFESLGYTFEWDPSMKMVTARKEGSTIQLHVGNKEAFVNGDKKEMKVEPVNMGGHVYIPLQFIESATGTKSTWNQEQKTIMMSTI</sequence>
<dbReference type="eggNOG" id="COG5276">
    <property type="taxonomic scope" value="Bacteria"/>
</dbReference>
<dbReference type="InterPro" id="IPR012854">
    <property type="entry name" value="Cu_amine_oxidase-like_N"/>
</dbReference>
<dbReference type="AlphaFoldDB" id="W7YAA8"/>
<dbReference type="EMBL" id="BAVZ01000005">
    <property type="protein sequence ID" value="GAF07975.1"/>
    <property type="molecule type" value="Genomic_DNA"/>
</dbReference>
<feature type="domain" description="Copper amine oxidase-like N-terminal" evidence="2">
    <location>
        <begin position="596"/>
        <end position="697"/>
    </location>
</feature>
<proteinExistence type="predicted"/>
<gene>
    <name evidence="3" type="ORF">JCM16418_2009</name>
</gene>
<evidence type="ECO:0000256" key="1">
    <source>
        <dbReference type="SAM" id="SignalP"/>
    </source>
</evidence>
<dbReference type="Proteomes" id="UP000019364">
    <property type="component" value="Unassembled WGS sequence"/>
</dbReference>
<keyword evidence="1" id="KW-0732">Signal</keyword>
<organism evidence="3 4">
    <name type="scientific">Paenibacillus pini JCM 16418</name>
    <dbReference type="NCBI Taxonomy" id="1236976"/>
    <lineage>
        <taxon>Bacteria</taxon>
        <taxon>Bacillati</taxon>
        <taxon>Bacillota</taxon>
        <taxon>Bacilli</taxon>
        <taxon>Bacillales</taxon>
        <taxon>Paenibacillaceae</taxon>
        <taxon>Paenibacillus</taxon>
    </lineage>
</organism>
<dbReference type="InterPro" id="IPR013211">
    <property type="entry name" value="LVIVD"/>
</dbReference>
<dbReference type="Gene3D" id="3.30.457.10">
    <property type="entry name" value="Copper amine oxidase-like, N-terminal domain"/>
    <property type="match status" value="1"/>
</dbReference>
<evidence type="ECO:0000313" key="4">
    <source>
        <dbReference type="Proteomes" id="UP000019364"/>
    </source>
</evidence>
<dbReference type="Pfam" id="PF08309">
    <property type="entry name" value="LVIVD"/>
    <property type="match status" value="1"/>
</dbReference>
<accession>W7YAA8</accession>
<dbReference type="OrthoDB" id="38457at2"/>
<dbReference type="STRING" id="1236976.JCM16418_2009"/>
<evidence type="ECO:0000259" key="2">
    <source>
        <dbReference type="Pfam" id="PF07833"/>
    </source>
</evidence>
<protein>
    <recommendedName>
        <fullName evidence="2">Copper amine oxidase-like N-terminal domain-containing protein</fullName>
    </recommendedName>
</protein>
<keyword evidence="4" id="KW-1185">Reference proteome</keyword>
<evidence type="ECO:0000313" key="3">
    <source>
        <dbReference type="EMBL" id="GAF07975.1"/>
    </source>
</evidence>
<dbReference type="eggNOG" id="COG4632">
    <property type="taxonomic scope" value="Bacteria"/>
</dbReference>
<dbReference type="Pfam" id="PF07833">
    <property type="entry name" value="Cu_amine_oxidN1"/>
    <property type="match status" value="1"/>
</dbReference>
<dbReference type="RefSeq" id="WP_052020164.1">
    <property type="nucleotide sequence ID" value="NZ_BAVZ01000005.1"/>
</dbReference>
<dbReference type="SUPFAM" id="SSF55383">
    <property type="entry name" value="Copper amine oxidase, domain N"/>
    <property type="match status" value="1"/>
</dbReference>
<feature type="signal peptide" evidence="1">
    <location>
        <begin position="1"/>
        <end position="32"/>
    </location>
</feature>
<comment type="caution">
    <text evidence="3">The sequence shown here is derived from an EMBL/GenBank/DDBJ whole genome shotgun (WGS) entry which is preliminary data.</text>
</comment>